<dbReference type="EMBL" id="JADXDR010000285">
    <property type="protein sequence ID" value="KAI7835341.1"/>
    <property type="molecule type" value="Genomic_DNA"/>
</dbReference>
<dbReference type="PROSITE" id="PS50072">
    <property type="entry name" value="CSA_PPIASE_2"/>
    <property type="match status" value="1"/>
</dbReference>
<keyword evidence="3 5" id="KW-0697">Rotamase</keyword>
<organism evidence="7 8">
    <name type="scientific">Chlorella ohadii</name>
    <dbReference type="NCBI Taxonomy" id="2649997"/>
    <lineage>
        <taxon>Eukaryota</taxon>
        <taxon>Viridiplantae</taxon>
        <taxon>Chlorophyta</taxon>
        <taxon>core chlorophytes</taxon>
        <taxon>Trebouxiophyceae</taxon>
        <taxon>Chlorellales</taxon>
        <taxon>Chlorellaceae</taxon>
        <taxon>Chlorella clade</taxon>
        <taxon>Chlorella</taxon>
    </lineage>
</organism>
<dbReference type="PRINTS" id="PR00153">
    <property type="entry name" value="CSAPPISMRASE"/>
</dbReference>
<dbReference type="GO" id="GO:0006457">
    <property type="term" value="P:protein folding"/>
    <property type="evidence" value="ECO:0007669"/>
    <property type="project" value="TreeGrafter"/>
</dbReference>
<evidence type="ECO:0000313" key="8">
    <source>
        <dbReference type="Proteomes" id="UP001205105"/>
    </source>
</evidence>
<comment type="function">
    <text evidence="5">PPIases accelerate the folding of proteins. It catalyzes the cis-trans isomerization of proline imidic peptide bonds in oligopeptides.</text>
</comment>
<dbReference type="GO" id="GO:0005737">
    <property type="term" value="C:cytoplasm"/>
    <property type="evidence" value="ECO:0007669"/>
    <property type="project" value="TreeGrafter"/>
</dbReference>
<dbReference type="InterPro" id="IPR002130">
    <property type="entry name" value="Cyclophilin-type_PPIase_dom"/>
</dbReference>
<protein>
    <recommendedName>
        <fullName evidence="5">Peptidyl-prolyl cis-trans isomerase</fullName>
        <shortName evidence="5">PPIase</shortName>
        <ecNumber evidence="5">5.2.1.8</ecNumber>
    </recommendedName>
</protein>
<dbReference type="EC" id="5.2.1.8" evidence="5"/>
<feature type="domain" description="PPIase cyclophilin-type" evidence="6">
    <location>
        <begin position="115"/>
        <end position="258"/>
    </location>
</feature>
<comment type="catalytic activity">
    <reaction evidence="1 5">
        <text>[protein]-peptidylproline (omega=180) = [protein]-peptidylproline (omega=0)</text>
        <dbReference type="Rhea" id="RHEA:16237"/>
        <dbReference type="Rhea" id="RHEA-COMP:10747"/>
        <dbReference type="Rhea" id="RHEA-COMP:10748"/>
        <dbReference type="ChEBI" id="CHEBI:83833"/>
        <dbReference type="ChEBI" id="CHEBI:83834"/>
        <dbReference type="EC" id="5.2.1.8"/>
    </reaction>
</comment>
<evidence type="ECO:0000256" key="3">
    <source>
        <dbReference type="ARBA" id="ARBA00023110"/>
    </source>
</evidence>
<evidence type="ECO:0000313" key="7">
    <source>
        <dbReference type="EMBL" id="KAI7835341.1"/>
    </source>
</evidence>
<evidence type="ECO:0000256" key="4">
    <source>
        <dbReference type="ARBA" id="ARBA00023235"/>
    </source>
</evidence>
<evidence type="ECO:0000256" key="2">
    <source>
        <dbReference type="ARBA" id="ARBA00007365"/>
    </source>
</evidence>
<sequence length="259" mass="27447">MATRCYLDIAIGDRAQYASDLEAHERARGYFSAVSSQYGWAGSSPEELDNEQAEVFQEAYAADPTWAAKGPALLQQPRLAGGRLVVELTSLKEAPKASRQCQLLAQLHLVATSLQACENFRCLCTGEKGVGKASGKPLHYKGVRLHRIVKGFLVQGGDVVKGDGSAGDSIYGGKFKDEPAALKLKHDGPGVVGFANSGKNSNTSQFYITFAAAPQCDGKHVVIGKVVEGLDVLRQIEELAASADGDPRVDVVIADSGLA</sequence>
<dbReference type="Pfam" id="PF00160">
    <property type="entry name" value="Pro_isomerase"/>
    <property type="match status" value="1"/>
</dbReference>
<evidence type="ECO:0000256" key="1">
    <source>
        <dbReference type="ARBA" id="ARBA00000971"/>
    </source>
</evidence>
<keyword evidence="8" id="KW-1185">Reference proteome</keyword>
<comment type="similarity">
    <text evidence="2 5">Belongs to the cyclophilin-type PPIase family.</text>
</comment>
<proteinExistence type="inferred from homology"/>
<name>A0AAD5GWQ1_9CHLO</name>
<dbReference type="PANTHER" id="PTHR11071:SF561">
    <property type="entry name" value="PEPTIDYL-PROLYL CIS-TRANS ISOMERASE D-RELATED"/>
    <property type="match status" value="1"/>
</dbReference>
<dbReference type="PANTHER" id="PTHR11071">
    <property type="entry name" value="PEPTIDYL-PROLYL CIS-TRANS ISOMERASE"/>
    <property type="match status" value="1"/>
</dbReference>
<dbReference type="GO" id="GO:0016018">
    <property type="term" value="F:cyclosporin A binding"/>
    <property type="evidence" value="ECO:0007669"/>
    <property type="project" value="TreeGrafter"/>
</dbReference>
<accession>A0AAD5GWQ1</accession>
<dbReference type="InterPro" id="IPR029000">
    <property type="entry name" value="Cyclophilin-like_dom_sf"/>
</dbReference>
<evidence type="ECO:0000256" key="5">
    <source>
        <dbReference type="RuleBase" id="RU363019"/>
    </source>
</evidence>
<dbReference type="AlphaFoldDB" id="A0AAD5GWQ1"/>
<dbReference type="FunFam" id="2.40.100.10:FF:000025">
    <property type="entry name" value="Peptidyl-prolyl cis-trans isomerase CYP19-2"/>
    <property type="match status" value="1"/>
</dbReference>
<dbReference type="GO" id="GO:0003755">
    <property type="term" value="F:peptidyl-prolyl cis-trans isomerase activity"/>
    <property type="evidence" value="ECO:0007669"/>
    <property type="project" value="UniProtKB-UniRule"/>
</dbReference>
<dbReference type="Gene3D" id="2.40.100.10">
    <property type="entry name" value="Cyclophilin-like"/>
    <property type="match status" value="1"/>
</dbReference>
<gene>
    <name evidence="7" type="ORF">COHA_010757</name>
</gene>
<dbReference type="Proteomes" id="UP001205105">
    <property type="component" value="Unassembled WGS sequence"/>
</dbReference>
<comment type="caution">
    <text evidence="7">The sequence shown here is derived from an EMBL/GenBank/DDBJ whole genome shotgun (WGS) entry which is preliminary data.</text>
</comment>
<keyword evidence="4 5" id="KW-0413">Isomerase</keyword>
<evidence type="ECO:0000259" key="6">
    <source>
        <dbReference type="PROSITE" id="PS50072"/>
    </source>
</evidence>
<dbReference type="SUPFAM" id="SSF50891">
    <property type="entry name" value="Cyclophilin-like"/>
    <property type="match status" value="1"/>
</dbReference>
<reference evidence="7" key="1">
    <citation type="submission" date="2020-11" db="EMBL/GenBank/DDBJ databases">
        <title>Chlorella ohadii genome sequencing and assembly.</title>
        <authorList>
            <person name="Murik O."/>
            <person name="Treves H."/>
            <person name="Kedem I."/>
            <person name="Shotland Y."/>
            <person name="Kaplan A."/>
        </authorList>
    </citation>
    <scope>NUCLEOTIDE SEQUENCE</scope>
    <source>
        <strain evidence="7">1</strain>
    </source>
</reference>